<dbReference type="Pfam" id="PF00005">
    <property type="entry name" value="ABC_tran"/>
    <property type="match status" value="1"/>
</dbReference>
<evidence type="ECO:0000256" key="3">
    <source>
        <dbReference type="ARBA" id="ARBA00022741"/>
    </source>
</evidence>
<keyword evidence="4 6" id="KW-0067">ATP-binding</keyword>
<reference evidence="6 7" key="1">
    <citation type="submission" date="2021-01" db="EMBL/GenBank/DDBJ databases">
        <title>Whole genome shotgun sequence of Catellatospora bangladeshensis NBRC 107357.</title>
        <authorList>
            <person name="Komaki H."/>
            <person name="Tamura T."/>
        </authorList>
    </citation>
    <scope>NUCLEOTIDE SEQUENCE [LARGE SCALE GENOMIC DNA]</scope>
    <source>
        <strain evidence="6 7">NBRC 107357</strain>
    </source>
</reference>
<dbReference type="GO" id="GO:0005524">
    <property type="term" value="F:ATP binding"/>
    <property type="evidence" value="ECO:0007669"/>
    <property type="project" value="UniProtKB-KW"/>
</dbReference>
<evidence type="ECO:0000256" key="2">
    <source>
        <dbReference type="ARBA" id="ARBA00022448"/>
    </source>
</evidence>
<dbReference type="InterPro" id="IPR003593">
    <property type="entry name" value="AAA+_ATPase"/>
</dbReference>
<dbReference type="Proteomes" id="UP000601223">
    <property type="component" value="Unassembled WGS sequence"/>
</dbReference>
<dbReference type="PANTHER" id="PTHR43335:SF2">
    <property type="entry name" value="ABC TRANSPORTER, ATP-BINDING PROTEIN"/>
    <property type="match status" value="1"/>
</dbReference>
<comment type="caution">
    <text evidence="6">The sequence shown here is derived from an EMBL/GenBank/DDBJ whole genome shotgun (WGS) entry which is preliminary data.</text>
</comment>
<dbReference type="AlphaFoldDB" id="A0A8J3NI25"/>
<sequence>MTVVLKTVSQGYGKTHVIDRFSSTLHPGVTALLGPNGAGKTTLLRTVATIMPPRFGTIHIDGVEVEDERSARRVRDQVGYLPQDFGFDPRMTVADFVTYAAWMRGVPARRWRRDVAEVLEMVDLADRSRDRMGKLSGGMRQRAGIAWAIVGRPRLVLLDEPTVGLDPRQRLQFRKIIGALDDTVVLLSTHLIDDVAAICDRVIVLHGGVAKFDGSVPDLEAMGRVDLPGHSALERAYMHLLPEEEQQL</sequence>
<dbReference type="SMART" id="SM00382">
    <property type="entry name" value="AAA"/>
    <property type="match status" value="1"/>
</dbReference>
<name>A0A8J3NI25_9ACTN</name>
<dbReference type="InterPro" id="IPR027417">
    <property type="entry name" value="P-loop_NTPase"/>
</dbReference>
<dbReference type="PANTHER" id="PTHR43335">
    <property type="entry name" value="ABC TRANSPORTER, ATP-BINDING PROTEIN"/>
    <property type="match status" value="1"/>
</dbReference>
<comment type="similarity">
    <text evidence="1">Belongs to the ABC transporter superfamily.</text>
</comment>
<dbReference type="EMBL" id="BONF01000009">
    <property type="protein sequence ID" value="GIF80413.1"/>
    <property type="molecule type" value="Genomic_DNA"/>
</dbReference>
<dbReference type="InterPro" id="IPR003439">
    <property type="entry name" value="ABC_transporter-like_ATP-bd"/>
</dbReference>
<evidence type="ECO:0000313" key="6">
    <source>
        <dbReference type="EMBL" id="GIF80413.1"/>
    </source>
</evidence>
<accession>A0A8J3NI25</accession>
<evidence type="ECO:0000256" key="1">
    <source>
        <dbReference type="ARBA" id="ARBA00005417"/>
    </source>
</evidence>
<dbReference type="PROSITE" id="PS50893">
    <property type="entry name" value="ABC_TRANSPORTER_2"/>
    <property type="match status" value="1"/>
</dbReference>
<dbReference type="SUPFAM" id="SSF52540">
    <property type="entry name" value="P-loop containing nucleoside triphosphate hydrolases"/>
    <property type="match status" value="1"/>
</dbReference>
<evidence type="ECO:0000256" key="4">
    <source>
        <dbReference type="ARBA" id="ARBA00022840"/>
    </source>
</evidence>
<dbReference type="Gene3D" id="3.40.50.300">
    <property type="entry name" value="P-loop containing nucleotide triphosphate hydrolases"/>
    <property type="match status" value="1"/>
</dbReference>
<keyword evidence="7" id="KW-1185">Reference proteome</keyword>
<evidence type="ECO:0000259" key="5">
    <source>
        <dbReference type="PROSITE" id="PS50893"/>
    </source>
</evidence>
<organism evidence="6 7">
    <name type="scientific">Catellatospora bangladeshensis</name>
    <dbReference type="NCBI Taxonomy" id="310355"/>
    <lineage>
        <taxon>Bacteria</taxon>
        <taxon>Bacillati</taxon>
        <taxon>Actinomycetota</taxon>
        <taxon>Actinomycetes</taxon>
        <taxon>Micromonosporales</taxon>
        <taxon>Micromonosporaceae</taxon>
        <taxon>Catellatospora</taxon>
    </lineage>
</organism>
<feature type="domain" description="ABC transporter" evidence="5">
    <location>
        <begin position="3"/>
        <end position="232"/>
    </location>
</feature>
<dbReference type="GO" id="GO:0016887">
    <property type="term" value="F:ATP hydrolysis activity"/>
    <property type="evidence" value="ECO:0007669"/>
    <property type="project" value="InterPro"/>
</dbReference>
<keyword evidence="3" id="KW-0547">Nucleotide-binding</keyword>
<protein>
    <submittedName>
        <fullName evidence="6">ABC transporter ATP-binding protein</fullName>
    </submittedName>
</protein>
<proteinExistence type="inferred from homology"/>
<evidence type="ECO:0000313" key="7">
    <source>
        <dbReference type="Proteomes" id="UP000601223"/>
    </source>
</evidence>
<keyword evidence="2" id="KW-0813">Transport</keyword>
<gene>
    <name evidence="6" type="ORF">Cba03nite_17620</name>
</gene>
<dbReference type="RefSeq" id="WP_203743922.1">
    <property type="nucleotide sequence ID" value="NZ_BONF01000009.1"/>
</dbReference>